<dbReference type="Gene3D" id="3.10.129.10">
    <property type="entry name" value="Hotdog Thioesterase"/>
    <property type="match status" value="1"/>
</dbReference>
<evidence type="ECO:0000256" key="2">
    <source>
        <dbReference type="ARBA" id="ARBA00022801"/>
    </source>
</evidence>
<evidence type="ECO:0000256" key="1">
    <source>
        <dbReference type="ARBA" id="ARBA00008324"/>
    </source>
</evidence>
<keyword evidence="2" id="KW-0378">Hydrolase</keyword>
<evidence type="ECO:0000313" key="4">
    <source>
        <dbReference type="EMBL" id="KAF7296885.1"/>
    </source>
</evidence>
<dbReference type="PANTHER" id="PTHR21660:SF1">
    <property type="entry name" value="ACYL-COENZYME A THIOESTERASE 13"/>
    <property type="match status" value="1"/>
</dbReference>
<comment type="similarity">
    <text evidence="1">Belongs to the thioesterase PaaI family.</text>
</comment>
<dbReference type="OrthoDB" id="2831072at2759"/>
<dbReference type="InterPro" id="IPR039298">
    <property type="entry name" value="ACOT13"/>
</dbReference>
<sequence length="187" mass="20043">MADAARLQKLLSRIPQVDASHVQGNLPTADKQVIASIFRFFITGGATPSAFARSVGERSEVVEMNIFENPERAEVVLEVEVTQDMCNAFGTLHGACGAFLLDHATLGTFVLLGRVKAFDGVGMTTTMNLHWHTPATAGEVITIRASTLFVDRRQRGARVARCEIREKTTGRLVVSGTTGGANSGGKL</sequence>
<proteinExistence type="inferred from homology"/>
<dbReference type="InterPro" id="IPR029069">
    <property type="entry name" value="HotDog_dom_sf"/>
</dbReference>
<dbReference type="GeneID" id="59348348"/>
<comment type="caution">
    <text evidence="4">The sequence shown here is derived from an EMBL/GenBank/DDBJ whole genome shotgun (WGS) entry which is preliminary data.</text>
</comment>
<protein>
    <recommendedName>
        <fullName evidence="3">Thioesterase domain-containing protein</fullName>
    </recommendedName>
</protein>
<dbReference type="SUPFAM" id="SSF54637">
    <property type="entry name" value="Thioesterase/thiol ester dehydrase-isomerase"/>
    <property type="match status" value="1"/>
</dbReference>
<keyword evidence="5" id="KW-1185">Reference proteome</keyword>
<accession>A0A8H6SC90</accession>
<dbReference type="PANTHER" id="PTHR21660">
    <property type="entry name" value="THIOESTERASE SUPERFAMILY MEMBER-RELATED"/>
    <property type="match status" value="1"/>
</dbReference>
<dbReference type="Pfam" id="PF03061">
    <property type="entry name" value="4HBT"/>
    <property type="match status" value="1"/>
</dbReference>
<evidence type="ECO:0000313" key="5">
    <source>
        <dbReference type="Proteomes" id="UP000636479"/>
    </source>
</evidence>
<dbReference type="AlphaFoldDB" id="A0A8H6SC90"/>
<gene>
    <name evidence="4" type="ORF">MIND_00920300</name>
</gene>
<organism evidence="4 5">
    <name type="scientific">Mycena indigotica</name>
    <dbReference type="NCBI Taxonomy" id="2126181"/>
    <lineage>
        <taxon>Eukaryota</taxon>
        <taxon>Fungi</taxon>
        <taxon>Dikarya</taxon>
        <taxon>Basidiomycota</taxon>
        <taxon>Agaricomycotina</taxon>
        <taxon>Agaricomycetes</taxon>
        <taxon>Agaricomycetidae</taxon>
        <taxon>Agaricales</taxon>
        <taxon>Marasmiineae</taxon>
        <taxon>Mycenaceae</taxon>
        <taxon>Mycena</taxon>
    </lineage>
</organism>
<name>A0A8H6SC90_9AGAR</name>
<feature type="domain" description="Thioesterase" evidence="3">
    <location>
        <begin position="89"/>
        <end position="153"/>
    </location>
</feature>
<dbReference type="EMBL" id="JACAZF010000008">
    <property type="protein sequence ID" value="KAF7296885.1"/>
    <property type="molecule type" value="Genomic_DNA"/>
</dbReference>
<reference evidence="4" key="1">
    <citation type="submission" date="2020-05" db="EMBL/GenBank/DDBJ databases">
        <title>Mycena genomes resolve the evolution of fungal bioluminescence.</title>
        <authorList>
            <person name="Tsai I.J."/>
        </authorList>
    </citation>
    <scope>NUCLEOTIDE SEQUENCE</scope>
    <source>
        <strain evidence="4">171206Taipei</strain>
    </source>
</reference>
<dbReference type="RefSeq" id="XP_037217244.1">
    <property type="nucleotide sequence ID" value="XM_037365832.1"/>
</dbReference>
<dbReference type="GO" id="GO:0047617">
    <property type="term" value="F:fatty acyl-CoA hydrolase activity"/>
    <property type="evidence" value="ECO:0007669"/>
    <property type="project" value="InterPro"/>
</dbReference>
<dbReference type="Proteomes" id="UP000636479">
    <property type="component" value="Unassembled WGS sequence"/>
</dbReference>
<evidence type="ECO:0000259" key="3">
    <source>
        <dbReference type="Pfam" id="PF03061"/>
    </source>
</evidence>
<dbReference type="InterPro" id="IPR006683">
    <property type="entry name" value="Thioestr_dom"/>
</dbReference>